<evidence type="ECO:0000259" key="2">
    <source>
        <dbReference type="PROSITE" id="PS50975"/>
    </source>
</evidence>
<comment type="caution">
    <text evidence="3">The sequence shown here is derived from an EMBL/GenBank/DDBJ whole genome shotgun (WGS) entry which is preliminary data.</text>
</comment>
<dbReference type="AlphaFoldDB" id="A0A1G2FU42"/>
<dbReference type="GO" id="GO:0046872">
    <property type="term" value="F:metal ion binding"/>
    <property type="evidence" value="ECO:0007669"/>
    <property type="project" value="InterPro"/>
</dbReference>
<proteinExistence type="predicted"/>
<dbReference type="Pfam" id="PF02655">
    <property type="entry name" value="ATP-grasp_3"/>
    <property type="match status" value="1"/>
</dbReference>
<dbReference type="Gene3D" id="3.30.470.20">
    <property type="entry name" value="ATP-grasp fold, B domain"/>
    <property type="match status" value="1"/>
</dbReference>
<evidence type="ECO:0000313" key="4">
    <source>
        <dbReference type="Proteomes" id="UP000177126"/>
    </source>
</evidence>
<accession>A0A1G2FU42</accession>
<feature type="domain" description="ATP-grasp" evidence="2">
    <location>
        <begin position="163"/>
        <end position="376"/>
    </location>
</feature>
<organism evidence="3 4">
    <name type="scientific">Candidatus Portnoybacteria bacterium RIFCSPLOWO2_02_FULL_39_11</name>
    <dbReference type="NCBI Taxonomy" id="1802001"/>
    <lineage>
        <taxon>Bacteria</taxon>
        <taxon>Candidatus Portnoyibacteriota</taxon>
    </lineage>
</organism>
<dbReference type="Proteomes" id="UP000177126">
    <property type="component" value="Unassembled WGS sequence"/>
</dbReference>
<keyword evidence="1" id="KW-0067">ATP-binding</keyword>
<dbReference type="InterPro" id="IPR011761">
    <property type="entry name" value="ATP-grasp"/>
</dbReference>
<name>A0A1G2FU42_9BACT</name>
<evidence type="ECO:0000313" key="3">
    <source>
        <dbReference type="EMBL" id="OGZ41563.1"/>
    </source>
</evidence>
<dbReference type="SUPFAM" id="SSF56059">
    <property type="entry name" value="Glutathione synthetase ATP-binding domain-like"/>
    <property type="match status" value="1"/>
</dbReference>
<dbReference type="InterPro" id="IPR003806">
    <property type="entry name" value="ATP-grasp_PylC-type"/>
</dbReference>
<gene>
    <name evidence="3" type="ORF">A3B04_01255</name>
</gene>
<protein>
    <recommendedName>
        <fullName evidence="2">ATP-grasp domain-containing protein</fullName>
    </recommendedName>
</protein>
<dbReference type="GO" id="GO:0005524">
    <property type="term" value="F:ATP binding"/>
    <property type="evidence" value="ECO:0007669"/>
    <property type="project" value="UniProtKB-UniRule"/>
</dbReference>
<keyword evidence="1" id="KW-0547">Nucleotide-binding</keyword>
<dbReference type="EMBL" id="MHNF01000011">
    <property type="protein sequence ID" value="OGZ41563.1"/>
    <property type="molecule type" value="Genomic_DNA"/>
</dbReference>
<sequence>MNYKTIIIANIAEAFEDALMRVKSQKERTKKVQIEHNLCDRTLLWEGDNKIVITPFAISPLLFEHNIKALGFKNCLNLFPKDVNINLSDAIIEDKSLMKRLMSIIKDNPGIRISPYAVTQSFIDLTECFKKENLDFVVEERLYKNSDWTVQFLDSKIGSRVEIDKIKDKNINTPKSVICRNKKEAIDVAEWFYKNNTSCVVKANFGEGGWGTLIFRKEKYKSWSEVLVKIEKEFRSDSIWDDGIIIVEEYITAERGISSGCPSSELFLSSKGPKITYLCDQVVTEAGNFLGVALGKDALNEKVKDKINKASTLVGKRFWELGYRGFFDIDFVLAKKNKIPYIIETNMRRTGGTHVYDSVKAIFGEDWERKCFCISDNQFTYGKNILSVDKILYKLNDVLYPINNKKRGVMLTLINKWKPAFGFVVIGVNKKDAILLYNKMLNKWSAK</sequence>
<reference evidence="3 4" key="1">
    <citation type="journal article" date="2016" name="Nat. Commun.">
        <title>Thousands of microbial genomes shed light on interconnected biogeochemical processes in an aquifer system.</title>
        <authorList>
            <person name="Anantharaman K."/>
            <person name="Brown C.T."/>
            <person name="Hug L.A."/>
            <person name="Sharon I."/>
            <person name="Castelle C.J."/>
            <person name="Probst A.J."/>
            <person name="Thomas B.C."/>
            <person name="Singh A."/>
            <person name="Wilkins M.J."/>
            <person name="Karaoz U."/>
            <person name="Brodie E.L."/>
            <person name="Williams K.H."/>
            <person name="Hubbard S.S."/>
            <person name="Banfield J.F."/>
        </authorList>
    </citation>
    <scope>NUCLEOTIDE SEQUENCE [LARGE SCALE GENOMIC DNA]</scope>
</reference>
<dbReference type="PROSITE" id="PS50975">
    <property type="entry name" value="ATP_GRASP"/>
    <property type="match status" value="1"/>
</dbReference>
<evidence type="ECO:0000256" key="1">
    <source>
        <dbReference type="PROSITE-ProRule" id="PRU00409"/>
    </source>
</evidence>